<dbReference type="Proteomes" id="UP000219331">
    <property type="component" value="Unassembled WGS sequence"/>
</dbReference>
<comment type="similarity">
    <text evidence="1">Belongs to the 4-hydroxybenzoyl-CoA thioesterase family.</text>
</comment>
<keyword evidence="4" id="KW-1185">Reference proteome</keyword>
<dbReference type="InterPro" id="IPR050563">
    <property type="entry name" value="4-hydroxybenzoyl-CoA_TE"/>
</dbReference>
<dbReference type="STRING" id="538381.GCA_001696535_01374"/>
<dbReference type="OrthoDB" id="9801517at2"/>
<evidence type="ECO:0000256" key="2">
    <source>
        <dbReference type="ARBA" id="ARBA00022801"/>
    </source>
</evidence>
<organism evidence="3 4">
    <name type="scientific">Stappia indica</name>
    <dbReference type="NCBI Taxonomy" id="538381"/>
    <lineage>
        <taxon>Bacteria</taxon>
        <taxon>Pseudomonadati</taxon>
        <taxon>Pseudomonadota</taxon>
        <taxon>Alphaproteobacteria</taxon>
        <taxon>Hyphomicrobiales</taxon>
        <taxon>Stappiaceae</taxon>
        <taxon>Stappia</taxon>
    </lineage>
</organism>
<dbReference type="InterPro" id="IPR029069">
    <property type="entry name" value="HotDog_dom_sf"/>
</dbReference>
<accession>A0A285R711</accession>
<proteinExistence type="inferred from homology"/>
<protein>
    <submittedName>
        <fullName evidence="3">Acyl-CoA thioester hydrolase</fullName>
    </submittedName>
</protein>
<dbReference type="SUPFAM" id="SSF54637">
    <property type="entry name" value="Thioesterase/thiol ester dehydrase-isomerase"/>
    <property type="match status" value="1"/>
</dbReference>
<dbReference type="RefSeq" id="WP_097173680.1">
    <property type="nucleotide sequence ID" value="NZ_OBML01000001.1"/>
</dbReference>
<dbReference type="PANTHER" id="PTHR31793:SF27">
    <property type="entry name" value="NOVEL THIOESTERASE SUPERFAMILY DOMAIN AND SAPOSIN A-TYPE DOMAIN CONTAINING PROTEIN (0610012H03RIK)"/>
    <property type="match status" value="1"/>
</dbReference>
<sequence>MSAGPLPHYPMWQGAIVRHADLDPNDHVTNSVICSWFDDGRYVLLRRHLRPVVEPSDYFALVMLEMHFLQEVRMFDEPRVGTAITRIGRSSIAMQQHLLVGERIAATATSVTVLGDGVARRARPLDEAHRQALAPFVLAEAS</sequence>
<name>A0A285R711_9HYPH</name>
<keyword evidence="2 3" id="KW-0378">Hydrolase</keyword>
<evidence type="ECO:0000256" key="1">
    <source>
        <dbReference type="ARBA" id="ARBA00005953"/>
    </source>
</evidence>
<evidence type="ECO:0000313" key="4">
    <source>
        <dbReference type="Proteomes" id="UP000219331"/>
    </source>
</evidence>
<reference evidence="3 4" key="1">
    <citation type="submission" date="2017-08" db="EMBL/GenBank/DDBJ databases">
        <authorList>
            <person name="de Groot N.N."/>
        </authorList>
    </citation>
    <scope>NUCLEOTIDE SEQUENCE [LARGE SCALE GENOMIC DNA]</scope>
    <source>
        <strain evidence="3 4">USBA 352</strain>
    </source>
</reference>
<dbReference type="Pfam" id="PF13279">
    <property type="entry name" value="4HBT_2"/>
    <property type="match status" value="1"/>
</dbReference>
<dbReference type="AlphaFoldDB" id="A0A285R711"/>
<dbReference type="PANTHER" id="PTHR31793">
    <property type="entry name" value="4-HYDROXYBENZOYL-COA THIOESTERASE FAMILY MEMBER"/>
    <property type="match status" value="1"/>
</dbReference>
<dbReference type="CDD" id="cd00586">
    <property type="entry name" value="4HBT"/>
    <property type="match status" value="1"/>
</dbReference>
<gene>
    <name evidence="3" type="ORF">SAMN05421512_101295</name>
</gene>
<dbReference type="EMBL" id="OBML01000001">
    <property type="protein sequence ID" value="SOB89558.1"/>
    <property type="molecule type" value="Genomic_DNA"/>
</dbReference>
<dbReference type="GO" id="GO:0047617">
    <property type="term" value="F:fatty acyl-CoA hydrolase activity"/>
    <property type="evidence" value="ECO:0007669"/>
    <property type="project" value="TreeGrafter"/>
</dbReference>
<evidence type="ECO:0000313" key="3">
    <source>
        <dbReference type="EMBL" id="SOB89558.1"/>
    </source>
</evidence>
<dbReference type="Gene3D" id="3.10.129.10">
    <property type="entry name" value="Hotdog Thioesterase"/>
    <property type="match status" value="1"/>
</dbReference>